<dbReference type="AlphaFoldDB" id="X0YBD9"/>
<protein>
    <recommendedName>
        <fullName evidence="3">CoA transferase</fullName>
    </recommendedName>
</protein>
<gene>
    <name evidence="2" type="ORF">S01H1_83368</name>
</gene>
<dbReference type="PANTHER" id="PTHR48207:SF3">
    <property type="entry name" value="SUCCINATE--HYDROXYMETHYLGLUTARATE COA-TRANSFERASE"/>
    <property type="match status" value="1"/>
</dbReference>
<organism evidence="2">
    <name type="scientific">marine sediment metagenome</name>
    <dbReference type="NCBI Taxonomy" id="412755"/>
    <lineage>
        <taxon>unclassified sequences</taxon>
        <taxon>metagenomes</taxon>
        <taxon>ecological metagenomes</taxon>
    </lineage>
</organism>
<evidence type="ECO:0008006" key="3">
    <source>
        <dbReference type="Google" id="ProtNLM"/>
    </source>
</evidence>
<dbReference type="InterPro" id="IPR003673">
    <property type="entry name" value="CoA-Trfase_fam_III"/>
</dbReference>
<name>X0YBD9_9ZZZZ</name>
<dbReference type="Gene3D" id="3.40.50.10540">
    <property type="entry name" value="Crotonobetainyl-coa:carnitine coa-transferase, domain 1"/>
    <property type="match status" value="1"/>
</dbReference>
<comment type="caution">
    <text evidence="2">The sequence shown here is derived from an EMBL/GenBank/DDBJ whole genome shotgun (WGS) entry which is preliminary data.</text>
</comment>
<dbReference type="Pfam" id="PF02515">
    <property type="entry name" value="CoA_transf_3"/>
    <property type="match status" value="1"/>
</dbReference>
<evidence type="ECO:0000256" key="1">
    <source>
        <dbReference type="ARBA" id="ARBA00022679"/>
    </source>
</evidence>
<accession>X0YBD9</accession>
<feature type="non-terminal residue" evidence="2">
    <location>
        <position position="169"/>
    </location>
</feature>
<reference evidence="2" key="1">
    <citation type="journal article" date="2014" name="Front. Microbiol.">
        <title>High frequency of phylogenetically diverse reductive dehalogenase-homologous genes in deep subseafloor sedimentary metagenomes.</title>
        <authorList>
            <person name="Kawai M."/>
            <person name="Futagami T."/>
            <person name="Toyoda A."/>
            <person name="Takaki Y."/>
            <person name="Nishi S."/>
            <person name="Hori S."/>
            <person name="Arai W."/>
            <person name="Tsubouchi T."/>
            <person name="Morono Y."/>
            <person name="Uchiyama I."/>
            <person name="Ito T."/>
            <person name="Fujiyama A."/>
            <person name="Inagaki F."/>
            <person name="Takami H."/>
        </authorList>
    </citation>
    <scope>NUCLEOTIDE SEQUENCE</scope>
    <source>
        <strain evidence="2">Expedition CK06-06</strain>
    </source>
</reference>
<dbReference type="PANTHER" id="PTHR48207">
    <property type="entry name" value="SUCCINATE--HYDROXYMETHYLGLUTARATE COA-TRANSFERASE"/>
    <property type="match status" value="1"/>
</dbReference>
<dbReference type="SUPFAM" id="SSF89796">
    <property type="entry name" value="CoA-transferase family III (CaiB/BaiF)"/>
    <property type="match status" value="1"/>
</dbReference>
<keyword evidence="1" id="KW-0808">Transferase</keyword>
<evidence type="ECO:0000313" key="2">
    <source>
        <dbReference type="EMBL" id="GAG44602.1"/>
    </source>
</evidence>
<dbReference type="GO" id="GO:0008410">
    <property type="term" value="F:CoA-transferase activity"/>
    <property type="evidence" value="ECO:0007669"/>
    <property type="project" value="TreeGrafter"/>
</dbReference>
<feature type="non-terminal residue" evidence="2">
    <location>
        <position position="1"/>
    </location>
</feature>
<dbReference type="InterPro" id="IPR050483">
    <property type="entry name" value="CoA-transferase_III_domain"/>
</dbReference>
<sequence>KMRETPWQIWNRAPLIGEHNEEIHAGEPGRAREDLSNLQQANVIQEIRMRSKQALAGIKVVDFSWYAVGPQTARHLADNGAEVIRVESSVRPDNLRKAGPFKDGVIGVNRCGYFNNQNPNKYGISLNLKLPQAVEIARKMVARADVVTESFTPGVMERFGLGYDDLRKT</sequence>
<dbReference type="InterPro" id="IPR023606">
    <property type="entry name" value="CoA-Trfase_III_dom_1_sf"/>
</dbReference>
<proteinExistence type="predicted"/>
<dbReference type="EMBL" id="BARS01056661">
    <property type="protein sequence ID" value="GAG44602.1"/>
    <property type="molecule type" value="Genomic_DNA"/>
</dbReference>